<name>A0A225URK8_9STRA</name>
<dbReference type="GO" id="GO:0005576">
    <property type="term" value="C:extracellular region"/>
    <property type="evidence" value="ECO:0007669"/>
    <property type="project" value="UniProtKB-SubCell"/>
</dbReference>
<keyword evidence="3" id="KW-0964">Secreted</keyword>
<sequence length="157" mass="18150">MYGRSMWYQDKWAIVYAWYFPKNFWAGEAKKRHNWASMVVWIDNPAVETPKIIGASLSRQTLGPVVVGLVPFGERNDEPFQKMTQLPRMAFVGTRRNVFGWIIPTFSDHDGIYHDLIMWDQLTDAAREALNSADFEEAKVPFNDNNFEATLAAAWPF</sequence>
<evidence type="ECO:0000313" key="6">
    <source>
        <dbReference type="Proteomes" id="UP000198211"/>
    </source>
</evidence>
<proteinExistence type="inferred from homology"/>
<dbReference type="InterPro" id="IPR008701">
    <property type="entry name" value="NPP1"/>
</dbReference>
<dbReference type="PANTHER" id="PTHR33657">
    <property type="entry name" value="DOMAIN PROTEIN, PUTATIVE (AFU_ORTHOLOGUE AFUA_5G00600)-RELATED"/>
    <property type="match status" value="1"/>
</dbReference>
<dbReference type="PANTHER" id="PTHR33657:SF8">
    <property type="entry name" value="DOMAIN PROTEIN, PUTATIVE (AFU_ORTHOLOGUE AFUA_5G00600)-RELATED"/>
    <property type="match status" value="1"/>
</dbReference>
<gene>
    <name evidence="5" type="ORF">PHMEG_00035411</name>
</gene>
<evidence type="ECO:0000256" key="2">
    <source>
        <dbReference type="ARBA" id="ARBA00009520"/>
    </source>
</evidence>
<reference evidence="6" key="1">
    <citation type="submission" date="2017-03" db="EMBL/GenBank/DDBJ databases">
        <title>Phytopthora megakarya and P. palmivora, two closely related causual agents of cacao black pod achieved similar genome size and gene model numbers by different mechanisms.</title>
        <authorList>
            <person name="Ali S."/>
            <person name="Shao J."/>
            <person name="Larry D.J."/>
            <person name="Kronmiller B."/>
            <person name="Shen D."/>
            <person name="Strem M.D."/>
            <person name="Melnick R.L."/>
            <person name="Guiltinan M.J."/>
            <person name="Tyler B.M."/>
            <person name="Meinhardt L.W."/>
            <person name="Bailey B.A."/>
        </authorList>
    </citation>
    <scope>NUCLEOTIDE SEQUENCE [LARGE SCALE GENOMIC DNA]</scope>
    <source>
        <strain evidence="6">zdho120</strain>
    </source>
</reference>
<dbReference type="AlphaFoldDB" id="A0A225URK8"/>
<keyword evidence="6" id="KW-1185">Reference proteome</keyword>
<protein>
    <submittedName>
        <fullName evidence="5">Necrosis inducing protein NPP1</fullName>
    </submittedName>
</protein>
<keyword evidence="4" id="KW-0843">Virulence</keyword>
<evidence type="ECO:0000256" key="1">
    <source>
        <dbReference type="ARBA" id="ARBA00004613"/>
    </source>
</evidence>
<organism evidence="5 6">
    <name type="scientific">Phytophthora megakarya</name>
    <dbReference type="NCBI Taxonomy" id="4795"/>
    <lineage>
        <taxon>Eukaryota</taxon>
        <taxon>Sar</taxon>
        <taxon>Stramenopiles</taxon>
        <taxon>Oomycota</taxon>
        <taxon>Peronosporomycetes</taxon>
        <taxon>Peronosporales</taxon>
        <taxon>Peronosporaceae</taxon>
        <taxon>Phytophthora</taxon>
    </lineage>
</organism>
<dbReference type="Proteomes" id="UP000198211">
    <property type="component" value="Unassembled WGS sequence"/>
</dbReference>
<evidence type="ECO:0000256" key="4">
    <source>
        <dbReference type="ARBA" id="ARBA00023026"/>
    </source>
</evidence>
<dbReference type="EMBL" id="NBNE01013868">
    <property type="protein sequence ID" value="OWY94769.1"/>
    <property type="molecule type" value="Genomic_DNA"/>
</dbReference>
<dbReference type="OrthoDB" id="89086at2759"/>
<evidence type="ECO:0000313" key="5">
    <source>
        <dbReference type="EMBL" id="OWY94769.1"/>
    </source>
</evidence>
<dbReference type="Pfam" id="PF05630">
    <property type="entry name" value="NPP1"/>
    <property type="match status" value="1"/>
</dbReference>
<evidence type="ECO:0000256" key="3">
    <source>
        <dbReference type="ARBA" id="ARBA00022525"/>
    </source>
</evidence>
<comment type="similarity">
    <text evidence="2">Belongs to the Necrosis inducing protein (NPP1) family.</text>
</comment>
<accession>A0A225URK8</accession>
<dbReference type="STRING" id="4795.A0A225URK8"/>
<comment type="caution">
    <text evidence="5">The sequence shown here is derived from an EMBL/GenBank/DDBJ whole genome shotgun (WGS) entry which is preliminary data.</text>
</comment>
<comment type="subcellular location">
    <subcellularLocation>
        <location evidence="1">Secreted</location>
    </subcellularLocation>
</comment>